<evidence type="ECO:0000313" key="2">
    <source>
        <dbReference type="EMBL" id="CAB0032244.1"/>
    </source>
</evidence>
<gene>
    <name evidence="2" type="ORF">TBRA_LOCUS4188</name>
</gene>
<sequence>MKTRAERAETCAPASRCACSVCEEASRPKRDQFSCAAAPAAGGVSNKWPLHKAPFDIRARCVPSKSFCPCEVCAVSRAPATVIIVLFRDSFGAAFCAADVPPTPSTSTLNLRYLLFGCGMSVERYTAKKPSSSSSSSSSPPVYTREKTTITNRS</sequence>
<accession>A0A6H5IAM4</accession>
<proteinExistence type="predicted"/>
<organism evidence="2 3">
    <name type="scientific">Trichogramma brassicae</name>
    <dbReference type="NCBI Taxonomy" id="86971"/>
    <lineage>
        <taxon>Eukaryota</taxon>
        <taxon>Metazoa</taxon>
        <taxon>Ecdysozoa</taxon>
        <taxon>Arthropoda</taxon>
        <taxon>Hexapoda</taxon>
        <taxon>Insecta</taxon>
        <taxon>Pterygota</taxon>
        <taxon>Neoptera</taxon>
        <taxon>Endopterygota</taxon>
        <taxon>Hymenoptera</taxon>
        <taxon>Apocrita</taxon>
        <taxon>Proctotrupomorpha</taxon>
        <taxon>Chalcidoidea</taxon>
        <taxon>Trichogrammatidae</taxon>
        <taxon>Trichogramma</taxon>
    </lineage>
</organism>
<feature type="region of interest" description="Disordered" evidence="1">
    <location>
        <begin position="126"/>
        <end position="154"/>
    </location>
</feature>
<protein>
    <submittedName>
        <fullName evidence="2">Uncharacterized protein</fullName>
    </submittedName>
</protein>
<dbReference type="AlphaFoldDB" id="A0A6H5IAM4"/>
<evidence type="ECO:0000256" key="1">
    <source>
        <dbReference type="SAM" id="MobiDB-lite"/>
    </source>
</evidence>
<reference evidence="2 3" key="1">
    <citation type="submission" date="2020-02" db="EMBL/GenBank/DDBJ databases">
        <authorList>
            <person name="Ferguson B K."/>
        </authorList>
    </citation>
    <scope>NUCLEOTIDE SEQUENCE [LARGE SCALE GENOMIC DNA]</scope>
</reference>
<dbReference type="EMBL" id="CADCXV010000672">
    <property type="protein sequence ID" value="CAB0032244.1"/>
    <property type="molecule type" value="Genomic_DNA"/>
</dbReference>
<dbReference type="Proteomes" id="UP000479190">
    <property type="component" value="Unassembled WGS sequence"/>
</dbReference>
<keyword evidence="3" id="KW-1185">Reference proteome</keyword>
<evidence type="ECO:0000313" key="3">
    <source>
        <dbReference type="Proteomes" id="UP000479190"/>
    </source>
</evidence>
<feature type="compositionally biased region" description="Low complexity" evidence="1">
    <location>
        <begin position="130"/>
        <end position="141"/>
    </location>
</feature>
<name>A0A6H5IAM4_9HYME</name>